<dbReference type="PROSITE" id="PS50011">
    <property type="entry name" value="PROTEIN_KINASE_DOM"/>
    <property type="match status" value="1"/>
</dbReference>
<reference evidence="8" key="2">
    <citation type="submission" date="2011-03" db="EMBL/GenBank/DDBJ databases">
        <title>Comparative genomics and transcriptomics of Neospora caninum and Toxoplasma gondii.</title>
        <authorList>
            <person name="Reid A.J."/>
            <person name="Sohal A."/>
            <person name="Harris D."/>
            <person name="Quail M."/>
            <person name="Sanders M."/>
            <person name="Berriman M."/>
            <person name="Wastling J.M."/>
            <person name="Pain A."/>
        </authorList>
    </citation>
    <scope>NUCLEOTIDE SEQUENCE</scope>
    <source>
        <strain evidence="8">Liverpool</strain>
    </source>
</reference>
<sequence>MGCTQSGQRSFNDDYVLGPKLATGTFTQTRICTDRRTGEVRAAKIRSQPYLEADCRFEAALLSQLNSASRPLRLSRSQTVSRVLMSRDSGDLHSTRGIEHVLRFFGAYAERTFFCEVFELCQGGELMSLNENDETTEADVARWIRQLLMAIEALHVRGIVHRNVNPGNVLLQETSRKTVKLGGFGLACRVPARALLKDACGSSSYLAPEMLIGNYGRKVDIWAVGVILYVFLFGRLPFVASDTFHLFKSIIEEEPAWTYTPTRDLASRTADCLAFSTENLQGAADPARNAIGAWPEEGDVCREERCSSPARRRFETVPFPGSPAAAFSNSKRVERDTRDSSTDSKVAHGGDSSAWRRGQKGEEKEGQGERTLELNGFPSSAGLSPRGAEAESEETRAQDQGSWGQIDDGDYKPRSDAVDLCKQLLTKNFLNRPTATEALNHPWLQIETWADGKTGRLLPRSLCRRISLCNAEMCVHNGSSLSIAVLDSVEMGFGTAFSLQGLESDLSPMPSQSQTSPSLPSKAPLTPAFGRVQARPRTSEGPTDAGVHAAPGSRFSAARARGSLSMARTAPRRVVSREKDYPSGSPEGSGLHGAAETVGAADGPRPHAAPGDRAGASSGNARVHESGGIAGTGLERRSDSERTRQASARGTGRTSGMSPSETGEKGQGVRSNPVFKRPQRSRRSGSRLEETAYGVYQEDVARLRCS</sequence>
<dbReference type="InterPro" id="IPR011009">
    <property type="entry name" value="Kinase-like_dom_sf"/>
</dbReference>
<dbReference type="Pfam" id="PF00069">
    <property type="entry name" value="Pkinase"/>
    <property type="match status" value="1"/>
</dbReference>
<dbReference type="EMBL" id="LN714484">
    <property type="protein sequence ID" value="CEL68137.1"/>
    <property type="molecule type" value="Genomic_DNA"/>
</dbReference>
<keyword evidence="4 8" id="KW-0418">Kinase</keyword>
<dbReference type="PANTHER" id="PTHR24349">
    <property type="entry name" value="SERINE/THREONINE-PROTEIN KINASE"/>
    <property type="match status" value="1"/>
</dbReference>
<dbReference type="EMBL" id="FR823385">
    <property type="protein sequence ID" value="CBZ50836.1"/>
    <property type="molecule type" value="Genomic_DNA"/>
</dbReference>
<dbReference type="InterPro" id="IPR050205">
    <property type="entry name" value="CDPK_Ser/Thr_kinases"/>
</dbReference>
<feature type="domain" description="Protein kinase" evidence="7">
    <location>
        <begin position="15"/>
        <end position="444"/>
    </location>
</feature>
<evidence type="ECO:0000313" key="8">
    <source>
        <dbReference type="EMBL" id="CBZ50836.1"/>
    </source>
</evidence>
<evidence type="ECO:0000256" key="1">
    <source>
        <dbReference type="ARBA" id="ARBA00022527"/>
    </source>
</evidence>
<evidence type="ECO:0000256" key="3">
    <source>
        <dbReference type="ARBA" id="ARBA00022741"/>
    </source>
</evidence>
<accession>F0VB14</accession>
<dbReference type="eggNOG" id="KOG0032">
    <property type="taxonomic scope" value="Eukaryota"/>
</dbReference>
<name>F0VB14_NEOCL</name>
<dbReference type="GO" id="GO:0004674">
    <property type="term" value="F:protein serine/threonine kinase activity"/>
    <property type="evidence" value="ECO:0007669"/>
    <property type="project" value="UniProtKB-KW"/>
</dbReference>
<dbReference type="AlphaFoldDB" id="F0VB14"/>
<keyword evidence="2" id="KW-0808">Transferase</keyword>
<feature type="compositionally biased region" description="Basic and acidic residues" evidence="6">
    <location>
        <begin position="634"/>
        <end position="644"/>
    </location>
</feature>
<dbReference type="GO" id="GO:0005524">
    <property type="term" value="F:ATP binding"/>
    <property type="evidence" value="ECO:0007669"/>
    <property type="project" value="UniProtKB-KW"/>
</dbReference>
<dbReference type="GeneID" id="13441870"/>
<reference evidence="9" key="4">
    <citation type="journal article" date="2015" name="PLoS ONE">
        <title>Comprehensive Evaluation of Toxoplasma gondii VEG and Neospora caninum LIV Genomes with Tachyzoite Stage Transcriptome and Proteome Defines Novel Transcript Features.</title>
        <authorList>
            <person name="Ramaprasad A."/>
            <person name="Mourier T."/>
            <person name="Naeem R."/>
            <person name="Malas T.B."/>
            <person name="Moussa E."/>
            <person name="Panigrahi A."/>
            <person name="Vermont S.J."/>
            <person name="Otto T.D."/>
            <person name="Wastling J."/>
            <person name="Pain A."/>
        </authorList>
    </citation>
    <scope>NUCLEOTIDE SEQUENCE</scope>
    <source>
        <strain evidence="9">Liverpool</strain>
    </source>
</reference>
<evidence type="ECO:0000256" key="6">
    <source>
        <dbReference type="SAM" id="MobiDB-lite"/>
    </source>
</evidence>
<feature type="region of interest" description="Disordered" evidence="6">
    <location>
        <begin position="504"/>
        <end position="689"/>
    </location>
</feature>
<dbReference type="OrthoDB" id="331229at2759"/>
<evidence type="ECO:0000313" key="9">
    <source>
        <dbReference type="EMBL" id="CEL68137.1"/>
    </source>
</evidence>
<protein>
    <submittedName>
        <fullName evidence="9">Atypical MEK-related kinase (Incomplete catalytic triad), putative</fullName>
    </submittedName>
    <submittedName>
        <fullName evidence="8">Putative Atypical MEK-related kinase (Incomplete catalytic triad)</fullName>
    </submittedName>
</protein>
<feature type="compositionally biased region" description="Basic and acidic residues" evidence="6">
    <location>
        <begin position="331"/>
        <end position="348"/>
    </location>
</feature>
<dbReference type="OMA" id="RTFFCEV"/>
<feature type="compositionally biased region" description="Low complexity" evidence="6">
    <location>
        <begin position="506"/>
        <end position="521"/>
    </location>
</feature>
<keyword evidence="5" id="KW-0067">ATP-binding</keyword>
<keyword evidence="3" id="KW-0547">Nucleotide-binding</keyword>
<dbReference type="InParanoid" id="F0VB14"/>
<evidence type="ECO:0000256" key="4">
    <source>
        <dbReference type="ARBA" id="ARBA00022777"/>
    </source>
</evidence>
<dbReference type="RefSeq" id="XP_003880869.1">
    <property type="nucleotide sequence ID" value="XM_003880820.1"/>
</dbReference>
<feature type="compositionally biased region" description="Basic and acidic residues" evidence="6">
    <location>
        <begin position="359"/>
        <end position="372"/>
    </location>
</feature>
<evidence type="ECO:0000313" key="10">
    <source>
        <dbReference type="Proteomes" id="UP000007494"/>
    </source>
</evidence>
<feature type="compositionally biased region" description="Polar residues" evidence="6">
    <location>
        <begin position="645"/>
        <end position="661"/>
    </location>
</feature>
<gene>
    <name evidence="9" type="ORF">BN1204_039110</name>
    <name evidence="8" type="ORF">NCLIV_039110</name>
</gene>
<dbReference type="Proteomes" id="UP000007494">
    <property type="component" value="Chromosome IX"/>
</dbReference>
<reference evidence="8" key="1">
    <citation type="submission" date="2011-02" db="EMBL/GenBank/DDBJ databases">
        <authorList>
            <person name="Aslett M."/>
        </authorList>
    </citation>
    <scope>NUCLEOTIDE SEQUENCE</scope>
    <source>
        <strain evidence="8">Liverpool</strain>
    </source>
</reference>
<evidence type="ECO:0000256" key="2">
    <source>
        <dbReference type="ARBA" id="ARBA00022679"/>
    </source>
</evidence>
<keyword evidence="1" id="KW-0723">Serine/threonine-protein kinase</keyword>
<dbReference type="SUPFAM" id="SSF56112">
    <property type="entry name" value="Protein kinase-like (PK-like)"/>
    <property type="match status" value="1"/>
</dbReference>
<reference evidence="10" key="3">
    <citation type="journal article" date="2012" name="PLoS Pathog.">
        <title>Comparative genomics of the apicomplexan parasites Toxoplasma gondii and Neospora caninum: Coccidia differing in host range and transmission strategy.</title>
        <authorList>
            <person name="Reid A.J."/>
            <person name="Vermont S.J."/>
            <person name="Cotton J.A."/>
            <person name="Harris D."/>
            <person name="Hill-Cawthorne G.A."/>
            <person name="Konen-Waisman S."/>
            <person name="Latham S.M."/>
            <person name="Mourier T."/>
            <person name="Norton R."/>
            <person name="Quail M.A."/>
            <person name="Sanders M."/>
            <person name="Shanmugam D."/>
            <person name="Sohal A."/>
            <person name="Wasmuth J.D."/>
            <person name="Brunk B."/>
            <person name="Grigg M.E."/>
            <person name="Howard J.C."/>
            <person name="Parkinson J."/>
            <person name="Roos D.S."/>
            <person name="Trees A.J."/>
            <person name="Berriman M."/>
            <person name="Pain A."/>
            <person name="Wastling J.M."/>
        </authorList>
    </citation>
    <scope>NUCLEOTIDE SEQUENCE [LARGE SCALE GENOMIC DNA]</scope>
    <source>
        <strain evidence="10">Liverpool</strain>
    </source>
</reference>
<proteinExistence type="predicted"/>
<evidence type="ECO:0000259" key="7">
    <source>
        <dbReference type="PROSITE" id="PS50011"/>
    </source>
</evidence>
<dbReference type="InterPro" id="IPR000719">
    <property type="entry name" value="Prot_kinase_dom"/>
</dbReference>
<keyword evidence="10" id="KW-1185">Reference proteome</keyword>
<feature type="region of interest" description="Disordered" evidence="6">
    <location>
        <begin position="312"/>
        <end position="410"/>
    </location>
</feature>
<organism evidence="8 10">
    <name type="scientific">Neospora caninum (strain Liverpool)</name>
    <dbReference type="NCBI Taxonomy" id="572307"/>
    <lineage>
        <taxon>Eukaryota</taxon>
        <taxon>Sar</taxon>
        <taxon>Alveolata</taxon>
        <taxon>Apicomplexa</taxon>
        <taxon>Conoidasida</taxon>
        <taxon>Coccidia</taxon>
        <taxon>Eucoccidiorida</taxon>
        <taxon>Eimeriorina</taxon>
        <taxon>Sarcocystidae</taxon>
        <taxon>Neospora</taxon>
    </lineage>
</organism>
<dbReference type="VEuPathDB" id="ToxoDB:NCLIV_039110"/>
<evidence type="ECO:0000256" key="5">
    <source>
        <dbReference type="ARBA" id="ARBA00022840"/>
    </source>
</evidence>
<dbReference type="Gene3D" id="1.10.510.10">
    <property type="entry name" value="Transferase(Phosphotransferase) domain 1"/>
    <property type="match status" value="2"/>
</dbReference>